<evidence type="ECO:0000313" key="2">
    <source>
        <dbReference type="Proteomes" id="UP000824890"/>
    </source>
</evidence>
<evidence type="ECO:0000313" key="1">
    <source>
        <dbReference type="EMBL" id="KAH0862364.1"/>
    </source>
</evidence>
<name>A0ABQ7Y3Q9_BRANA</name>
<accession>A0ABQ7Y3Q9</accession>
<sequence>MEIVLLVNVCSVYLKAWSWDRSKKIITSILKSEAAHSFKCGARGRMGYHRRRRAKARGLTSLHYYLTNSP</sequence>
<dbReference type="Proteomes" id="UP000824890">
    <property type="component" value="Unassembled WGS sequence"/>
</dbReference>
<gene>
    <name evidence="1" type="ORF">HID58_079575</name>
</gene>
<dbReference type="EMBL" id="JAGKQM010000018">
    <property type="protein sequence ID" value="KAH0862364.1"/>
    <property type="molecule type" value="Genomic_DNA"/>
</dbReference>
<protein>
    <recommendedName>
        <fullName evidence="3">Ribosomal protein L15</fullName>
    </recommendedName>
</protein>
<evidence type="ECO:0008006" key="3">
    <source>
        <dbReference type="Google" id="ProtNLM"/>
    </source>
</evidence>
<organism evidence="1 2">
    <name type="scientific">Brassica napus</name>
    <name type="common">Rape</name>
    <dbReference type="NCBI Taxonomy" id="3708"/>
    <lineage>
        <taxon>Eukaryota</taxon>
        <taxon>Viridiplantae</taxon>
        <taxon>Streptophyta</taxon>
        <taxon>Embryophyta</taxon>
        <taxon>Tracheophyta</taxon>
        <taxon>Spermatophyta</taxon>
        <taxon>Magnoliopsida</taxon>
        <taxon>eudicotyledons</taxon>
        <taxon>Gunneridae</taxon>
        <taxon>Pentapetalae</taxon>
        <taxon>rosids</taxon>
        <taxon>malvids</taxon>
        <taxon>Brassicales</taxon>
        <taxon>Brassicaceae</taxon>
        <taxon>Brassiceae</taxon>
        <taxon>Brassica</taxon>
    </lineage>
</organism>
<reference evidence="1 2" key="1">
    <citation type="submission" date="2021-05" db="EMBL/GenBank/DDBJ databases">
        <title>Genome Assembly of Synthetic Allotetraploid Brassica napus Reveals Homoeologous Exchanges between Subgenomes.</title>
        <authorList>
            <person name="Davis J.T."/>
        </authorList>
    </citation>
    <scope>NUCLEOTIDE SEQUENCE [LARGE SCALE GENOMIC DNA]</scope>
    <source>
        <strain evidence="2">cv. Da-Ae</strain>
        <tissue evidence="1">Seedling</tissue>
    </source>
</reference>
<comment type="caution">
    <text evidence="1">The sequence shown here is derived from an EMBL/GenBank/DDBJ whole genome shotgun (WGS) entry which is preliminary data.</text>
</comment>
<proteinExistence type="predicted"/>
<keyword evidence="2" id="KW-1185">Reference proteome</keyword>